<dbReference type="Pfam" id="PF00085">
    <property type="entry name" value="Thioredoxin"/>
    <property type="match status" value="1"/>
</dbReference>
<keyword evidence="1" id="KW-1015">Disulfide bond</keyword>
<proteinExistence type="predicted"/>
<organism evidence="4 5">
    <name type="scientific">Bos mutus grunniens</name>
    <name type="common">Wild yak</name>
    <name type="synonym">Bos grunniens</name>
    <dbReference type="NCBI Taxonomy" id="30521"/>
    <lineage>
        <taxon>Eukaryota</taxon>
        <taxon>Metazoa</taxon>
        <taxon>Chordata</taxon>
        <taxon>Craniata</taxon>
        <taxon>Vertebrata</taxon>
        <taxon>Euteleostomi</taxon>
        <taxon>Mammalia</taxon>
        <taxon>Eutheria</taxon>
        <taxon>Laurasiatheria</taxon>
        <taxon>Artiodactyla</taxon>
        <taxon>Ruminantia</taxon>
        <taxon>Pecora</taxon>
        <taxon>Bovidae</taxon>
        <taxon>Bovinae</taxon>
        <taxon>Bos</taxon>
    </lineage>
</organism>
<evidence type="ECO:0000313" key="5">
    <source>
        <dbReference type="Proteomes" id="UP000694520"/>
    </source>
</evidence>
<evidence type="ECO:0000259" key="3">
    <source>
        <dbReference type="PROSITE" id="PS51352"/>
    </source>
</evidence>
<keyword evidence="2" id="KW-0676">Redox-active center</keyword>
<dbReference type="Gene3D" id="3.40.30.10">
    <property type="entry name" value="Glutaredoxin"/>
    <property type="match status" value="1"/>
</dbReference>
<reference evidence="4" key="3">
    <citation type="submission" date="2025-09" db="UniProtKB">
        <authorList>
            <consortium name="Ensembl"/>
        </authorList>
    </citation>
    <scope>IDENTIFICATION</scope>
</reference>
<dbReference type="SUPFAM" id="SSF52833">
    <property type="entry name" value="Thioredoxin-like"/>
    <property type="match status" value="1"/>
</dbReference>
<evidence type="ECO:0000256" key="1">
    <source>
        <dbReference type="ARBA" id="ARBA00023157"/>
    </source>
</evidence>
<keyword evidence="5" id="KW-1185">Reference proteome</keyword>
<accession>A0A8B9YQV6</accession>
<dbReference type="AlphaFoldDB" id="A0A8B9YQV6"/>
<reference evidence="4" key="1">
    <citation type="submission" date="2019-05" db="EMBL/GenBank/DDBJ databases">
        <authorList>
            <person name="Zhang S."/>
            <person name="Liu J."/>
        </authorList>
    </citation>
    <scope>NUCLEOTIDE SEQUENCE [LARGE SCALE GENOMIC DNA]</scope>
</reference>
<dbReference type="GeneTree" id="ENSGT00940000163147"/>
<name>A0A8B9YQV6_BOSMU</name>
<feature type="domain" description="Thioredoxin" evidence="3">
    <location>
        <begin position="2"/>
        <end position="105"/>
    </location>
</feature>
<protein>
    <recommendedName>
        <fullName evidence="3">Thioredoxin domain-containing protein</fullName>
    </recommendedName>
</protein>
<dbReference type="InterPro" id="IPR036249">
    <property type="entry name" value="Thioredoxin-like_sf"/>
</dbReference>
<sequence length="105" mass="12023">MVKVILSKDDFKVALKEAGEQLVAVDFLATWCRPCKTIKSLFQALSLKHEDVVFLEVDADECEELVRECKVDCIPTFQFYRKEEKVGQFSGALHEKLETLIAELK</sequence>
<evidence type="ECO:0000256" key="2">
    <source>
        <dbReference type="ARBA" id="ARBA00023284"/>
    </source>
</evidence>
<dbReference type="Ensembl" id="ENSBGRT00000047980.1">
    <property type="protein sequence ID" value="ENSBGRP00000041377.1"/>
    <property type="gene ID" value="ENSBGRG00000025943.1"/>
</dbReference>
<dbReference type="PANTHER" id="PTHR46115">
    <property type="entry name" value="THIOREDOXIN-LIKE PROTEIN 1"/>
    <property type="match status" value="1"/>
</dbReference>
<dbReference type="CDD" id="cd02947">
    <property type="entry name" value="TRX_family"/>
    <property type="match status" value="1"/>
</dbReference>
<dbReference type="Proteomes" id="UP000694520">
    <property type="component" value="Chromosome 21"/>
</dbReference>
<dbReference type="InterPro" id="IPR013766">
    <property type="entry name" value="Thioredoxin_domain"/>
</dbReference>
<reference evidence="4" key="2">
    <citation type="submission" date="2025-08" db="UniProtKB">
        <authorList>
            <consortium name="Ensembl"/>
        </authorList>
    </citation>
    <scope>IDENTIFICATION</scope>
</reference>
<evidence type="ECO:0000313" key="4">
    <source>
        <dbReference type="Ensembl" id="ENSBGRP00000041377.1"/>
    </source>
</evidence>
<dbReference type="PROSITE" id="PS51352">
    <property type="entry name" value="THIOREDOXIN_2"/>
    <property type="match status" value="1"/>
</dbReference>